<evidence type="ECO:0000313" key="1">
    <source>
        <dbReference type="EMBL" id="KAJ3545793.1"/>
    </source>
</evidence>
<protein>
    <submittedName>
        <fullName evidence="1">Uncharacterized protein</fullName>
    </submittedName>
</protein>
<sequence length="518" mass="57850">MELSLASQHFRAPSQLKSPTSSLKEFTSEDSSLPSTPGTEHDVLFGEASPTLLPGQYLNKFVLVVGGLGYIGSHTAWELLKHGYDVIAIDNLINSFTGVLDTFHRLIHDRSKELGTRRPDFHFYGTGISDPEWRIVALRYFNHVGCDESGLLGEARVAPTNLVLVVLKVMTSDLEHLSNYGIQDETGPRPAVVSGQGGRVIRPRRLRDKGALITAFWANKNPRVHQEPASPEKDVEIEMKRKIWLYITEWDLEIAILLSQPKVIDQTCCSVRLPDARQNLTLRRVMARVGLFKFIFEHRDHNRPRLEDGIRTWQEGLPPDLEYSPEALRSDVPEGKFYRIYAHVVKIIAHISPLIPRPGISNIDPVETSTVIGHCLCLAESLQNLVEMLRAQEIRMLFFSYYIFTCIAVLCRAHNSATDTHLTEVANEKIRWAYDYLLDAEASSNLATVLTPVLPKSFKSSLGRPSSVEEAGVERSTGTVESSSGSRATPMASTTPGVTSESFFDTLRSEQLDALADK</sequence>
<keyword evidence="2" id="KW-1185">Reference proteome</keyword>
<organism evidence="1 2">
    <name type="scientific">Fusarium decemcellulare</name>
    <dbReference type="NCBI Taxonomy" id="57161"/>
    <lineage>
        <taxon>Eukaryota</taxon>
        <taxon>Fungi</taxon>
        <taxon>Dikarya</taxon>
        <taxon>Ascomycota</taxon>
        <taxon>Pezizomycotina</taxon>
        <taxon>Sordariomycetes</taxon>
        <taxon>Hypocreomycetidae</taxon>
        <taxon>Hypocreales</taxon>
        <taxon>Nectriaceae</taxon>
        <taxon>Fusarium</taxon>
        <taxon>Fusarium decemcellulare species complex</taxon>
    </lineage>
</organism>
<dbReference type="Proteomes" id="UP001148629">
    <property type="component" value="Unassembled WGS sequence"/>
</dbReference>
<proteinExistence type="predicted"/>
<dbReference type="EMBL" id="JANRMS010000137">
    <property type="protein sequence ID" value="KAJ3545793.1"/>
    <property type="molecule type" value="Genomic_DNA"/>
</dbReference>
<evidence type="ECO:0000313" key="2">
    <source>
        <dbReference type="Proteomes" id="UP001148629"/>
    </source>
</evidence>
<reference evidence="1" key="1">
    <citation type="submission" date="2022-08" db="EMBL/GenBank/DDBJ databases">
        <title>Genome Sequence of Fusarium decemcellulare.</title>
        <authorList>
            <person name="Buettner E."/>
        </authorList>
    </citation>
    <scope>NUCLEOTIDE SEQUENCE</scope>
    <source>
        <strain evidence="1">Babe19</strain>
    </source>
</reference>
<comment type="caution">
    <text evidence="1">The sequence shown here is derived from an EMBL/GenBank/DDBJ whole genome shotgun (WGS) entry which is preliminary data.</text>
</comment>
<name>A0ACC1SSZ9_9HYPO</name>
<gene>
    <name evidence="1" type="ORF">NM208_g2327</name>
</gene>
<accession>A0ACC1SSZ9</accession>